<keyword evidence="4" id="KW-1185">Reference proteome</keyword>
<dbReference type="SUPFAM" id="SSF54897">
    <property type="entry name" value="Protease propeptides/inhibitors"/>
    <property type="match status" value="1"/>
</dbReference>
<dbReference type="OrthoDB" id="5518345at2759"/>
<dbReference type="AlphaFoldDB" id="A0A409XNL9"/>
<dbReference type="Gene3D" id="3.30.70.80">
    <property type="entry name" value="Peptidase S8 propeptide/proteinase inhibitor I9"/>
    <property type="match status" value="1"/>
</dbReference>
<protein>
    <recommendedName>
        <fullName evidence="2">Inhibitor I9 domain-containing protein</fullName>
    </recommendedName>
</protein>
<dbReference type="PANTHER" id="PTHR28288:SF2">
    <property type="entry name" value="PROTEASE B INHIBITOR 2"/>
    <property type="match status" value="1"/>
</dbReference>
<comment type="similarity">
    <text evidence="1">Belongs to the protease inhibitor I9 family.</text>
</comment>
<name>A0A409XNL9_PSICY</name>
<dbReference type="InterPro" id="IPR010259">
    <property type="entry name" value="S8pro/Inhibitor_I9"/>
</dbReference>
<dbReference type="EMBL" id="NHYD01001056">
    <property type="protein sequence ID" value="PPQ92324.1"/>
    <property type="molecule type" value="Genomic_DNA"/>
</dbReference>
<feature type="domain" description="Inhibitor I9" evidence="2">
    <location>
        <begin position="6"/>
        <end position="96"/>
    </location>
</feature>
<comment type="caution">
    <text evidence="3">The sequence shown here is derived from an EMBL/GenBank/DDBJ whole genome shotgun (WGS) entry which is preliminary data.</text>
</comment>
<dbReference type="Pfam" id="PF05922">
    <property type="entry name" value="Inhibitor_I9"/>
    <property type="match status" value="1"/>
</dbReference>
<dbReference type="InParanoid" id="A0A409XNL9"/>
<organism evidence="3 4">
    <name type="scientific">Psilocybe cyanescens</name>
    <dbReference type="NCBI Taxonomy" id="93625"/>
    <lineage>
        <taxon>Eukaryota</taxon>
        <taxon>Fungi</taxon>
        <taxon>Dikarya</taxon>
        <taxon>Basidiomycota</taxon>
        <taxon>Agaricomycotina</taxon>
        <taxon>Agaricomycetes</taxon>
        <taxon>Agaricomycetidae</taxon>
        <taxon>Agaricales</taxon>
        <taxon>Agaricineae</taxon>
        <taxon>Strophariaceae</taxon>
        <taxon>Psilocybe</taxon>
    </lineage>
</organism>
<dbReference type="PANTHER" id="PTHR28288">
    <property type="entry name" value="PROTEASE B INHIBITOR 2"/>
    <property type="match status" value="1"/>
</dbReference>
<evidence type="ECO:0000256" key="1">
    <source>
        <dbReference type="ARBA" id="ARBA00038069"/>
    </source>
</evidence>
<dbReference type="InterPro" id="IPR037045">
    <property type="entry name" value="S8pro/Inhibitor_I9_sf"/>
</dbReference>
<dbReference type="InterPro" id="IPR052471">
    <property type="entry name" value="PBI_I9"/>
</dbReference>
<dbReference type="GO" id="GO:0042144">
    <property type="term" value="P:vacuole fusion, non-autophagic"/>
    <property type="evidence" value="ECO:0007669"/>
    <property type="project" value="TreeGrafter"/>
</dbReference>
<evidence type="ECO:0000259" key="2">
    <source>
        <dbReference type="Pfam" id="PF05922"/>
    </source>
</evidence>
<sequence length="97" mass="10729">MSGSPYIVVFKDNVTKEQIDKYIKEVEKNGGELKTRFDENGGILNVCQAIYMTLKDANEAAPSQGFAAKIPDSYLQSLQSFTDDVAYIEPDSVVTTQ</sequence>
<reference evidence="3 4" key="1">
    <citation type="journal article" date="2018" name="Evol. Lett.">
        <title>Horizontal gene cluster transfer increased hallucinogenic mushroom diversity.</title>
        <authorList>
            <person name="Reynolds H.T."/>
            <person name="Vijayakumar V."/>
            <person name="Gluck-Thaler E."/>
            <person name="Korotkin H.B."/>
            <person name="Matheny P.B."/>
            <person name="Slot J.C."/>
        </authorList>
    </citation>
    <scope>NUCLEOTIDE SEQUENCE [LARGE SCALE GENOMIC DNA]</scope>
    <source>
        <strain evidence="3 4">2631</strain>
    </source>
</reference>
<proteinExistence type="inferred from homology"/>
<evidence type="ECO:0000313" key="4">
    <source>
        <dbReference type="Proteomes" id="UP000283269"/>
    </source>
</evidence>
<dbReference type="GO" id="GO:0004866">
    <property type="term" value="F:endopeptidase inhibitor activity"/>
    <property type="evidence" value="ECO:0007669"/>
    <property type="project" value="TreeGrafter"/>
</dbReference>
<evidence type="ECO:0000313" key="3">
    <source>
        <dbReference type="EMBL" id="PPQ92324.1"/>
    </source>
</evidence>
<dbReference type="Proteomes" id="UP000283269">
    <property type="component" value="Unassembled WGS sequence"/>
</dbReference>
<accession>A0A409XNL9</accession>
<gene>
    <name evidence="3" type="ORF">CVT25_008530</name>
</gene>